<dbReference type="PANTHER" id="PTHR47027">
    <property type="entry name" value="REVERSE TRANSCRIPTASE DOMAIN-CONTAINING PROTEIN"/>
    <property type="match status" value="1"/>
</dbReference>
<reference evidence="1" key="1">
    <citation type="submission" date="2014-12" db="EMBL/GenBank/DDBJ databases">
        <title>Insight into the proteome of Arion vulgaris.</title>
        <authorList>
            <person name="Aradska J."/>
            <person name="Bulat T."/>
            <person name="Smidak R."/>
            <person name="Sarate P."/>
            <person name="Gangsoo J."/>
            <person name="Sialana F."/>
            <person name="Bilban M."/>
            <person name="Lubec G."/>
        </authorList>
    </citation>
    <scope>NUCLEOTIDE SEQUENCE</scope>
    <source>
        <tissue evidence="1">Skin</tissue>
    </source>
</reference>
<evidence type="ECO:0008006" key="2">
    <source>
        <dbReference type="Google" id="ProtNLM"/>
    </source>
</evidence>
<gene>
    <name evidence="1" type="primary">ORF211021</name>
</gene>
<evidence type="ECO:0000313" key="1">
    <source>
        <dbReference type="EMBL" id="CEK96210.1"/>
    </source>
</evidence>
<proteinExistence type="predicted"/>
<feature type="non-terminal residue" evidence="1">
    <location>
        <position position="1"/>
    </location>
</feature>
<accession>A0A0B7BVM1</accession>
<dbReference type="PANTHER" id="PTHR47027:SF30">
    <property type="entry name" value="THAP-TYPE DOMAIN-CONTAINING PROTEIN"/>
    <property type="match status" value="1"/>
</dbReference>
<sequence>HNQICPQNNFSALQATCEKYDMKINTSKTEVMTISRSTGQLNIHVNNVKIQQTPEFKYLGSIFTADGKMDREIETRCQKANAVTYQLSPLLKHPSINMAVKRQLINCIFIPTLCYQCQTWPLTKTQERKITTCEMRCLRKAVNVTRRDRVRNENIRSIVGTTMHTVHREAKIQVVRPTNENGTTFTTITCL</sequence>
<organism evidence="1">
    <name type="scientific">Arion vulgaris</name>
    <dbReference type="NCBI Taxonomy" id="1028688"/>
    <lineage>
        <taxon>Eukaryota</taxon>
        <taxon>Metazoa</taxon>
        <taxon>Spiralia</taxon>
        <taxon>Lophotrochozoa</taxon>
        <taxon>Mollusca</taxon>
        <taxon>Gastropoda</taxon>
        <taxon>Heterobranchia</taxon>
        <taxon>Euthyneura</taxon>
        <taxon>Panpulmonata</taxon>
        <taxon>Eupulmonata</taxon>
        <taxon>Stylommatophora</taxon>
        <taxon>Helicina</taxon>
        <taxon>Arionoidea</taxon>
        <taxon>Arionidae</taxon>
        <taxon>Arion</taxon>
    </lineage>
</organism>
<dbReference type="EMBL" id="HACG01049345">
    <property type="protein sequence ID" value="CEK96210.1"/>
    <property type="molecule type" value="Transcribed_RNA"/>
</dbReference>
<dbReference type="AlphaFoldDB" id="A0A0B7BVM1"/>
<protein>
    <recommendedName>
        <fullName evidence="2">Reverse transcriptase domain-containing protein</fullName>
    </recommendedName>
</protein>
<name>A0A0B7BVM1_9EUPU</name>